<accession>A0A6J8EA89</accession>
<reference evidence="1 2" key="1">
    <citation type="submission" date="2020-06" db="EMBL/GenBank/DDBJ databases">
        <authorList>
            <person name="Li R."/>
            <person name="Bekaert M."/>
        </authorList>
    </citation>
    <scope>NUCLEOTIDE SEQUENCE [LARGE SCALE GENOMIC DNA]</scope>
    <source>
        <strain evidence="2">wild</strain>
    </source>
</reference>
<evidence type="ECO:0000313" key="2">
    <source>
        <dbReference type="Proteomes" id="UP000507470"/>
    </source>
</evidence>
<dbReference type="AlphaFoldDB" id="A0A6J8EA89"/>
<organism evidence="1 2">
    <name type="scientific">Mytilus coruscus</name>
    <name type="common">Sea mussel</name>
    <dbReference type="NCBI Taxonomy" id="42192"/>
    <lineage>
        <taxon>Eukaryota</taxon>
        <taxon>Metazoa</taxon>
        <taxon>Spiralia</taxon>
        <taxon>Lophotrochozoa</taxon>
        <taxon>Mollusca</taxon>
        <taxon>Bivalvia</taxon>
        <taxon>Autobranchia</taxon>
        <taxon>Pteriomorphia</taxon>
        <taxon>Mytilida</taxon>
        <taxon>Mytiloidea</taxon>
        <taxon>Mytilidae</taxon>
        <taxon>Mytilinae</taxon>
        <taxon>Mytilus</taxon>
    </lineage>
</organism>
<sequence length="171" mass="19022">MSDCKDLGACGALLFLKMSDCQDLGACGALLFPKMSDCQDFRACGALLYLKMSDCQDLGACGALLFPKMSDCKNLGACGALLFLKMSNCQDLEMVHDIQVIAAYLKYLSSRMGRVVGSRKLGLQLMEQQKSIEMEQKIDIDVFKNTTLKYVDSFNYLLFCFNSLFCFLELS</sequence>
<name>A0A6J8EA89_MYTCO</name>
<dbReference type="SUPFAM" id="SSF52047">
    <property type="entry name" value="RNI-like"/>
    <property type="match status" value="1"/>
</dbReference>
<evidence type="ECO:0000313" key="1">
    <source>
        <dbReference type="EMBL" id="CAC5417729.1"/>
    </source>
</evidence>
<gene>
    <name evidence="1" type="ORF">MCOR_50217</name>
</gene>
<dbReference type="Proteomes" id="UP000507470">
    <property type="component" value="Unassembled WGS sequence"/>
</dbReference>
<protein>
    <submittedName>
        <fullName evidence="1">Uncharacterized protein</fullName>
    </submittedName>
</protein>
<proteinExistence type="predicted"/>
<dbReference type="EMBL" id="CACVKT020008797">
    <property type="protein sequence ID" value="CAC5417729.1"/>
    <property type="molecule type" value="Genomic_DNA"/>
</dbReference>
<keyword evidence="2" id="KW-1185">Reference proteome</keyword>